<feature type="domain" description="DhaL" evidence="1">
    <location>
        <begin position="13"/>
        <end position="206"/>
    </location>
</feature>
<dbReference type="InterPro" id="IPR048394">
    <property type="entry name" value="FakA-like_M"/>
</dbReference>
<dbReference type="InterPro" id="IPR036117">
    <property type="entry name" value="DhaL_dom_sf"/>
</dbReference>
<dbReference type="Proteomes" id="UP001596356">
    <property type="component" value="Unassembled WGS sequence"/>
</dbReference>
<gene>
    <name evidence="2" type="ORF">ACFQBT_12715</name>
</gene>
<dbReference type="SMART" id="SM01120">
    <property type="entry name" value="Dak2"/>
    <property type="match status" value="1"/>
</dbReference>
<dbReference type="InterPro" id="IPR050270">
    <property type="entry name" value="DegV_domain_contain"/>
</dbReference>
<accession>A0ABW2AUE9</accession>
<dbReference type="InterPro" id="IPR004007">
    <property type="entry name" value="DhaL_dom"/>
</dbReference>
<evidence type="ECO:0000313" key="2">
    <source>
        <dbReference type="EMBL" id="MFC6714631.1"/>
    </source>
</evidence>
<protein>
    <submittedName>
        <fullName evidence="2">DAK2 domain-containing protein</fullName>
    </submittedName>
</protein>
<proteinExistence type="predicted"/>
<dbReference type="Pfam" id="PF02734">
    <property type="entry name" value="Dak2"/>
    <property type="match status" value="1"/>
</dbReference>
<evidence type="ECO:0000259" key="1">
    <source>
        <dbReference type="PROSITE" id="PS51480"/>
    </source>
</evidence>
<dbReference type="PANTHER" id="PTHR33434:SF4">
    <property type="entry name" value="PHOSPHATASE PROTEIN"/>
    <property type="match status" value="1"/>
</dbReference>
<dbReference type="Gene3D" id="1.25.40.340">
    <property type="match status" value="1"/>
</dbReference>
<reference evidence="3" key="1">
    <citation type="journal article" date="2019" name="Int. J. Syst. Evol. Microbiol.">
        <title>The Global Catalogue of Microorganisms (GCM) 10K type strain sequencing project: providing services to taxonomists for standard genome sequencing and annotation.</title>
        <authorList>
            <consortium name="The Broad Institute Genomics Platform"/>
            <consortium name="The Broad Institute Genome Sequencing Center for Infectious Disease"/>
            <person name="Wu L."/>
            <person name="Ma J."/>
        </authorList>
    </citation>
    <scope>NUCLEOTIDE SEQUENCE [LARGE SCALE GENOMIC DNA]</scope>
    <source>
        <strain evidence="3">NBRC 106593</strain>
    </source>
</reference>
<comment type="caution">
    <text evidence="2">The sequence shown here is derived from an EMBL/GenBank/DDBJ whole genome shotgun (WGS) entry which is preliminary data.</text>
</comment>
<dbReference type="InterPro" id="IPR033470">
    <property type="entry name" value="FakA-like_C"/>
</dbReference>
<name>A0ABW2AUE9_9MICO</name>
<dbReference type="PANTHER" id="PTHR33434">
    <property type="entry name" value="DEGV DOMAIN-CONTAINING PROTEIN DR_1986-RELATED"/>
    <property type="match status" value="1"/>
</dbReference>
<keyword evidence="3" id="KW-1185">Reference proteome</keyword>
<evidence type="ECO:0000313" key="3">
    <source>
        <dbReference type="Proteomes" id="UP001596356"/>
    </source>
</evidence>
<dbReference type="SUPFAM" id="SSF101473">
    <property type="entry name" value="DhaL-like"/>
    <property type="match status" value="1"/>
</dbReference>
<dbReference type="Pfam" id="PF21645">
    <property type="entry name" value="FakA-like_M"/>
    <property type="match status" value="1"/>
</dbReference>
<dbReference type="SMART" id="SM01121">
    <property type="entry name" value="Dak1_2"/>
    <property type="match status" value="1"/>
</dbReference>
<organism evidence="2 3">
    <name type="scientific">Branchiibius cervicis</name>
    <dbReference type="NCBI Taxonomy" id="908252"/>
    <lineage>
        <taxon>Bacteria</taxon>
        <taxon>Bacillati</taxon>
        <taxon>Actinomycetota</taxon>
        <taxon>Actinomycetes</taxon>
        <taxon>Micrococcales</taxon>
        <taxon>Dermacoccaceae</taxon>
        <taxon>Branchiibius</taxon>
    </lineage>
</organism>
<dbReference type="EMBL" id="JBHSWJ010000002">
    <property type="protein sequence ID" value="MFC6714631.1"/>
    <property type="molecule type" value="Genomic_DNA"/>
</dbReference>
<sequence>MARAEPLRSLDAAALRRWAVIARAGLGAAASTIDALNVFPVPDADTGTNLLLTFEQALLAERFAVPPDAGIAELTDAFARAAVLSARGNSGVILSQLARGVAAGAADDHTAWGPAEVSDALRSAADHAHRAVADPQKGTILTVADAAADAAHRAASGTLSDVVTAAVQGARAALEHSPQELPALQHAGVVDAGGAGFLVLLEALLAVVEGRTGFAALHDDWSPAGNVSVAGACDLPTDGGGPGYEVMLVLEDSTADSVTALEADLVALGDSVVIAGDDSLRSVHVHTDHVAAALERAARAGTTGYPEVTRFADQLRGSVSRDPLLLITESPALAALAAALGAQALEHQHFDPTVTEVVDALRAQGGGVVLASTAGGLAAARAAGALTDECFVVPATSPVTAALALQAWADFPPGTPGAEAGRECAELIAGTQVVDLRIGGDDLAARTRSALAQLVTDDTEIVTIVRGADADWRVLEEALADVRRSRPHVLTELLLGGSAGIAASVGAE</sequence>
<dbReference type="PROSITE" id="PS51480">
    <property type="entry name" value="DHAL"/>
    <property type="match status" value="1"/>
</dbReference>
<dbReference type="RefSeq" id="WP_377823176.1">
    <property type="nucleotide sequence ID" value="NZ_JBHSWJ010000002.1"/>
</dbReference>